<reference evidence="1" key="1">
    <citation type="submission" date="2021-06" db="EMBL/GenBank/DDBJ databases">
        <authorList>
            <person name="Kallberg Y."/>
            <person name="Tangrot J."/>
            <person name="Rosling A."/>
        </authorList>
    </citation>
    <scope>NUCLEOTIDE SEQUENCE</scope>
    <source>
        <strain evidence="1">MA453B</strain>
    </source>
</reference>
<organism evidence="1 2">
    <name type="scientific">Dentiscutata erythropus</name>
    <dbReference type="NCBI Taxonomy" id="1348616"/>
    <lineage>
        <taxon>Eukaryota</taxon>
        <taxon>Fungi</taxon>
        <taxon>Fungi incertae sedis</taxon>
        <taxon>Mucoromycota</taxon>
        <taxon>Glomeromycotina</taxon>
        <taxon>Glomeromycetes</taxon>
        <taxon>Diversisporales</taxon>
        <taxon>Gigasporaceae</taxon>
        <taxon>Dentiscutata</taxon>
    </lineage>
</organism>
<comment type="caution">
    <text evidence="1">The sequence shown here is derived from an EMBL/GenBank/DDBJ whole genome shotgun (WGS) entry which is preliminary data.</text>
</comment>
<gene>
    <name evidence="1" type="ORF">DERYTH_LOCUS21534</name>
</gene>
<protein>
    <submittedName>
        <fullName evidence="1">6806_t:CDS:1</fullName>
    </submittedName>
</protein>
<evidence type="ECO:0000313" key="1">
    <source>
        <dbReference type="EMBL" id="CAG8791545.1"/>
    </source>
</evidence>
<dbReference type="OrthoDB" id="2424110at2759"/>
<accession>A0A9N9JQT9</accession>
<sequence>KLDPCEIFVLNIDECKNLERFNSLNSTPQWPFNLLVSGQTRSGKTNMIISFLLGNKMF</sequence>
<dbReference type="EMBL" id="CAJVPY010027695">
    <property type="protein sequence ID" value="CAG8791545.1"/>
    <property type="molecule type" value="Genomic_DNA"/>
</dbReference>
<name>A0A9N9JQT9_9GLOM</name>
<proteinExistence type="predicted"/>
<dbReference type="Proteomes" id="UP000789405">
    <property type="component" value="Unassembled WGS sequence"/>
</dbReference>
<evidence type="ECO:0000313" key="2">
    <source>
        <dbReference type="Proteomes" id="UP000789405"/>
    </source>
</evidence>
<keyword evidence="2" id="KW-1185">Reference proteome</keyword>
<dbReference type="AlphaFoldDB" id="A0A9N9JQT9"/>
<feature type="non-terminal residue" evidence="1">
    <location>
        <position position="1"/>
    </location>
</feature>